<keyword evidence="1" id="KW-1133">Transmembrane helix</keyword>
<reference evidence="3" key="1">
    <citation type="submission" date="2020-05" db="EMBL/GenBank/DDBJ databases">
        <authorList>
            <person name="Chiriac C."/>
            <person name="Salcher M."/>
            <person name="Ghai R."/>
            <person name="Kavagutti S V."/>
        </authorList>
    </citation>
    <scope>NUCLEOTIDE SEQUENCE</scope>
</reference>
<dbReference type="EMBL" id="CAFBNZ010000059">
    <property type="protein sequence ID" value="CAB4969406.1"/>
    <property type="molecule type" value="Genomic_DNA"/>
</dbReference>
<gene>
    <name evidence="2" type="ORF">UFOPK1421_00200</name>
    <name evidence="3" type="ORF">UFOPK1960_00510</name>
    <name evidence="4" type="ORF">UFOPK3889_00454</name>
    <name evidence="5" type="ORF">UFOPK4422_00493</name>
</gene>
<dbReference type="EMBL" id="CAEZVL010000056">
    <property type="protein sequence ID" value="CAB4628208.1"/>
    <property type="molecule type" value="Genomic_DNA"/>
</dbReference>
<evidence type="ECO:0000313" key="3">
    <source>
        <dbReference type="EMBL" id="CAB4628208.1"/>
    </source>
</evidence>
<organism evidence="3">
    <name type="scientific">freshwater metagenome</name>
    <dbReference type="NCBI Taxonomy" id="449393"/>
    <lineage>
        <taxon>unclassified sequences</taxon>
        <taxon>metagenomes</taxon>
        <taxon>ecological metagenomes</taxon>
    </lineage>
</organism>
<evidence type="ECO:0000313" key="5">
    <source>
        <dbReference type="EMBL" id="CAB5117499.1"/>
    </source>
</evidence>
<evidence type="ECO:0000313" key="4">
    <source>
        <dbReference type="EMBL" id="CAB4969406.1"/>
    </source>
</evidence>
<evidence type="ECO:0000256" key="1">
    <source>
        <dbReference type="SAM" id="Phobius"/>
    </source>
</evidence>
<evidence type="ECO:0000313" key="2">
    <source>
        <dbReference type="EMBL" id="CAB4533995.1"/>
    </source>
</evidence>
<name>A0A6J6IUS5_9ZZZZ</name>
<protein>
    <submittedName>
        <fullName evidence="3">Unannotated protein</fullName>
    </submittedName>
</protein>
<dbReference type="EMBL" id="CAEZSL010000013">
    <property type="protein sequence ID" value="CAB4533995.1"/>
    <property type="molecule type" value="Genomic_DNA"/>
</dbReference>
<dbReference type="Gene3D" id="3.90.20.10">
    <property type="match status" value="1"/>
</dbReference>
<feature type="transmembrane region" description="Helical" evidence="1">
    <location>
        <begin position="114"/>
        <end position="137"/>
    </location>
</feature>
<accession>A0A6J6IUS5</accession>
<sequence length="138" mass="15540">MALDEADRFRITTKLADTLGQDDAAALMETIPPFDWHQIVTKTDLTNAVKDLATKSDMALEFSTLREEMGIKFSQVDAGFARVDARFEQVDGRFFQVDAKLSDLRTELHKTLRVHFLALITTMVAMNTMMVSLVALLK</sequence>
<dbReference type="EMBL" id="CAFBRX010000036">
    <property type="protein sequence ID" value="CAB5117499.1"/>
    <property type="molecule type" value="Genomic_DNA"/>
</dbReference>
<dbReference type="AlphaFoldDB" id="A0A6J6IUS5"/>
<keyword evidence="1" id="KW-0812">Transmembrane</keyword>
<proteinExistence type="predicted"/>
<keyword evidence="1" id="KW-0472">Membrane</keyword>